<keyword evidence="5" id="KW-1185">Reference proteome</keyword>
<evidence type="ECO:0000313" key="4">
    <source>
        <dbReference type="EMBL" id="EGC03468.1"/>
    </source>
</evidence>
<feature type="signal peptide" evidence="2">
    <location>
        <begin position="1"/>
        <end position="22"/>
    </location>
</feature>
<dbReference type="SUPFAM" id="SSF88713">
    <property type="entry name" value="Glycoside hydrolase/deacetylase"/>
    <property type="match status" value="1"/>
</dbReference>
<comment type="caution">
    <text evidence="4">The sequence shown here is derived from an EMBL/GenBank/DDBJ whole genome shotgun (WGS) entry which is preliminary data.</text>
</comment>
<name>E9SBA5_RUMAL</name>
<dbReference type="PROSITE" id="PS51257">
    <property type="entry name" value="PROKAR_LIPOPROTEIN"/>
    <property type="match status" value="1"/>
</dbReference>
<reference evidence="4 5" key="1">
    <citation type="submission" date="2011-02" db="EMBL/GenBank/DDBJ databases">
        <authorList>
            <person name="Nelson K.E."/>
            <person name="Sutton G."/>
            <person name="Torralba M."/>
            <person name="Durkin S."/>
            <person name="Harkins D."/>
            <person name="Montgomery R."/>
            <person name="Ziemer C."/>
            <person name="Klaassens E."/>
            <person name="Ocuiv P."/>
            <person name="Morrison M."/>
        </authorList>
    </citation>
    <scope>NUCLEOTIDE SEQUENCE [LARGE SCALE GENOMIC DNA]</scope>
    <source>
        <strain evidence="4 5">8</strain>
    </source>
</reference>
<dbReference type="RefSeq" id="WP_002848847.1">
    <property type="nucleotide sequence ID" value="NZ_ADKM02000066.1"/>
</dbReference>
<dbReference type="PROSITE" id="PS51677">
    <property type="entry name" value="NODB"/>
    <property type="match status" value="1"/>
</dbReference>
<evidence type="ECO:0000256" key="2">
    <source>
        <dbReference type="SAM" id="SignalP"/>
    </source>
</evidence>
<dbReference type="EMBL" id="ADKM02000066">
    <property type="protein sequence ID" value="EGC03468.1"/>
    <property type="molecule type" value="Genomic_DNA"/>
</dbReference>
<dbReference type="InterPro" id="IPR011330">
    <property type="entry name" value="Glyco_hydro/deAcase_b/a-brl"/>
</dbReference>
<gene>
    <name evidence="4" type="ORF">CUS_6578</name>
</gene>
<dbReference type="AlphaFoldDB" id="E9SBA5"/>
<dbReference type="Pfam" id="PF01522">
    <property type="entry name" value="Polysacc_deac_1"/>
    <property type="match status" value="1"/>
</dbReference>
<organism evidence="4 5">
    <name type="scientific">Ruminococcus albus 8</name>
    <dbReference type="NCBI Taxonomy" id="246199"/>
    <lineage>
        <taxon>Bacteria</taxon>
        <taxon>Bacillati</taxon>
        <taxon>Bacillota</taxon>
        <taxon>Clostridia</taxon>
        <taxon>Eubacteriales</taxon>
        <taxon>Oscillospiraceae</taxon>
        <taxon>Ruminococcus</taxon>
    </lineage>
</organism>
<proteinExistence type="predicted"/>
<dbReference type="Proteomes" id="UP000004259">
    <property type="component" value="Unassembled WGS sequence"/>
</dbReference>
<dbReference type="eggNOG" id="COG0726">
    <property type="taxonomic scope" value="Bacteria"/>
</dbReference>
<dbReference type="GO" id="GO:0016810">
    <property type="term" value="F:hydrolase activity, acting on carbon-nitrogen (but not peptide) bonds"/>
    <property type="evidence" value="ECO:0007669"/>
    <property type="project" value="InterPro"/>
</dbReference>
<dbReference type="PANTHER" id="PTHR10587:SF125">
    <property type="entry name" value="POLYSACCHARIDE DEACETYLASE YHEN-RELATED"/>
    <property type="match status" value="1"/>
</dbReference>
<feature type="region of interest" description="Disordered" evidence="1">
    <location>
        <begin position="27"/>
        <end position="58"/>
    </location>
</feature>
<evidence type="ECO:0000313" key="5">
    <source>
        <dbReference type="Proteomes" id="UP000004259"/>
    </source>
</evidence>
<feature type="chain" id="PRO_5038958666" evidence="2">
    <location>
        <begin position="23"/>
        <end position="275"/>
    </location>
</feature>
<feature type="domain" description="NodB homology" evidence="3">
    <location>
        <begin position="69"/>
        <end position="246"/>
    </location>
</feature>
<dbReference type="InterPro" id="IPR050248">
    <property type="entry name" value="Polysacc_deacetylase_ArnD"/>
</dbReference>
<sequence length="275" mass="30102">MRRYVKAAFAAFLGGLMFMTGCGSTGGNDVSEKTSGESAVTSAKTDTAPPETSVTPAVTSFKSPEEYGKVIALTFDDGPDAVSTNMILDVFEENNARASFFLIGDNIDYSTEETVKREAELGFEVNSHSRTHSYMDKMTAEEIKAEMDYTDEKIKALTGVTPRFFRPPYIAVNDTMFEAIDKPFINGLGCNDWDKSVSAETIAEKVLAQAEDGAIILLHDGGSNFRTAEAIKTIVPELQKQGYELVTVSELFHAKGIEPQEDGILYSRAEQTSMY</sequence>
<evidence type="ECO:0000259" key="3">
    <source>
        <dbReference type="PROSITE" id="PS51677"/>
    </source>
</evidence>
<dbReference type="PANTHER" id="PTHR10587">
    <property type="entry name" value="GLYCOSYL TRANSFERASE-RELATED"/>
    <property type="match status" value="1"/>
</dbReference>
<dbReference type="STRING" id="246199.CUS_6578"/>
<dbReference type="CDD" id="cd10954">
    <property type="entry name" value="CE4_CtAXE_like"/>
    <property type="match status" value="1"/>
</dbReference>
<dbReference type="Gene3D" id="3.20.20.370">
    <property type="entry name" value="Glycoside hydrolase/deacetylase"/>
    <property type="match status" value="1"/>
</dbReference>
<evidence type="ECO:0000256" key="1">
    <source>
        <dbReference type="SAM" id="MobiDB-lite"/>
    </source>
</evidence>
<feature type="compositionally biased region" description="Polar residues" evidence="1">
    <location>
        <begin position="36"/>
        <end position="58"/>
    </location>
</feature>
<keyword evidence="2" id="KW-0732">Signal</keyword>
<dbReference type="InterPro" id="IPR002509">
    <property type="entry name" value="NODB_dom"/>
</dbReference>
<accession>E9SBA5</accession>
<protein>
    <submittedName>
        <fullName evidence="4">Polysaccharide deacetylase</fullName>
    </submittedName>
</protein>
<dbReference type="GO" id="GO:0005975">
    <property type="term" value="P:carbohydrate metabolic process"/>
    <property type="evidence" value="ECO:0007669"/>
    <property type="project" value="InterPro"/>
</dbReference>